<evidence type="ECO:0000313" key="1">
    <source>
        <dbReference type="EMBL" id="KIP03041.1"/>
    </source>
</evidence>
<accession>A0A0C3RS19</accession>
<dbReference type="HOGENOM" id="CLU_1220078_0_0_1"/>
<dbReference type="Proteomes" id="UP000053257">
    <property type="component" value="Unassembled WGS sequence"/>
</dbReference>
<dbReference type="EMBL" id="KN840637">
    <property type="protein sequence ID" value="KIP03041.1"/>
    <property type="molecule type" value="Genomic_DNA"/>
</dbReference>
<organism evidence="1 2">
    <name type="scientific">Phlebiopsis gigantea (strain 11061_1 CR5-6)</name>
    <name type="common">White-rot fungus</name>
    <name type="synonym">Peniophora gigantea</name>
    <dbReference type="NCBI Taxonomy" id="745531"/>
    <lineage>
        <taxon>Eukaryota</taxon>
        <taxon>Fungi</taxon>
        <taxon>Dikarya</taxon>
        <taxon>Basidiomycota</taxon>
        <taxon>Agaricomycotina</taxon>
        <taxon>Agaricomycetes</taxon>
        <taxon>Polyporales</taxon>
        <taxon>Phanerochaetaceae</taxon>
        <taxon>Phlebiopsis</taxon>
    </lineage>
</organism>
<name>A0A0C3RS19_PHLG1</name>
<dbReference type="AlphaFoldDB" id="A0A0C3RS19"/>
<dbReference type="OrthoDB" id="2803395at2759"/>
<evidence type="ECO:0000313" key="2">
    <source>
        <dbReference type="Proteomes" id="UP000053257"/>
    </source>
</evidence>
<gene>
    <name evidence="1" type="ORF">PHLGIDRAFT_16137</name>
</gene>
<sequence>MLIIPEDRDASQGLLGMLPNELVLMIREAYPASDLVFHARFDQLSEHVPRLYDADTDFWRRLCYSNGIGCLKNEESRMMNWKALALECELHTRICYQPGCGEAKLSENTTWTSNRLRQKEPIVTVRASGQSVKDTRPYSSHDDLNQHIIALRSFACFPPVDNMQVNLFTTTTPSLCVNNVSGATVHDIQDGINIVEQYEYTLSTLDLY</sequence>
<protein>
    <submittedName>
        <fullName evidence="1">Uncharacterized protein</fullName>
    </submittedName>
</protein>
<keyword evidence="2" id="KW-1185">Reference proteome</keyword>
<reference evidence="1 2" key="1">
    <citation type="journal article" date="2014" name="PLoS Genet.">
        <title>Analysis of the Phlebiopsis gigantea genome, transcriptome and secretome provides insight into its pioneer colonization strategies of wood.</title>
        <authorList>
            <person name="Hori C."/>
            <person name="Ishida T."/>
            <person name="Igarashi K."/>
            <person name="Samejima M."/>
            <person name="Suzuki H."/>
            <person name="Master E."/>
            <person name="Ferreira P."/>
            <person name="Ruiz-Duenas F.J."/>
            <person name="Held B."/>
            <person name="Canessa P."/>
            <person name="Larrondo L.F."/>
            <person name="Schmoll M."/>
            <person name="Druzhinina I.S."/>
            <person name="Kubicek C.P."/>
            <person name="Gaskell J.A."/>
            <person name="Kersten P."/>
            <person name="St John F."/>
            <person name="Glasner J."/>
            <person name="Sabat G."/>
            <person name="Splinter BonDurant S."/>
            <person name="Syed K."/>
            <person name="Yadav J."/>
            <person name="Mgbeahuruike A.C."/>
            <person name="Kovalchuk A."/>
            <person name="Asiegbu F.O."/>
            <person name="Lackner G."/>
            <person name="Hoffmeister D."/>
            <person name="Rencoret J."/>
            <person name="Gutierrez A."/>
            <person name="Sun H."/>
            <person name="Lindquist E."/>
            <person name="Barry K."/>
            <person name="Riley R."/>
            <person name="Grigoriev I.V."/>
            <person name="Henrissat B."/>
            <person name="Kues U."/>
            <person name="Berka R.M."/>
            <person name="Martinez A.T."/>
            <person name="Covert S.F."/>
            <person name="Blanchette R.A."/>
            <person name="Cullen D."/>
        </authorList>
    </citation>
    <scope>NUCLEOTIDE SEQUENCE [LARGE SCALE GENOMIC DNA]</scope>
    <source>
        <strain evidence="1 2">11061_1 CR5-6</strain>
    </source>
</reference>
<proteinExistence type="predicted"/>